<comment type="caution">
    <text evidence="3">The sequence shown here is derived from an EMBL/GenBank/DDBJ whole genome shotgun (WGS) entry which is preliminary data.</text>
</comment>
<dbReference type="Proteomes" id="UP000075653">
    <property type="component" value="Unassembled WGS sequence"/>
</dbReference>
<gene>
    <name evidence="3" type="ORF">FEMY_11050</name>
</gene>
<dbReference type="SUPFAM" id="SSF159501">
    <property type="entry name" value="EreA/ChaN-like"/>
    <property type="match status" value="1"/>
</dbReference>
<reference evidence="3 4" key="1">
    <citation type="submission" date="2016-01" db="EMBL/GenBank/DDBJ databases">
        <title>Genome sequence of the acidophilic iron oxidising Ferrovum strain Z-31.</title>
        <authorList>
            <person name="Poehlein A."/>
            <person name="Ullrich S.R."/>
            <person name="Schloemann M."/>
            <person name="Muehling M."/>
            <person name="Daniel R."/>
        </authorList>
    </citation>
    <scope>NUCLEOTIDE SEQUENCE [LARGE SCALE GENOMIC DNA]</scope>
    <source>
        <strain evidence="3 4">Z-31</strain>
    </source>
</reference>
<dbReference type="InterPro" id="IPR029052">
    <property type="entry name" value="Metallo-depent_PP-like"/>
</dbReference>
<feature type="domain" description="Calcineurin-like phosphoesterase" evidence="1">
    <location>
        <begin position="126"/>
        <end position="365"/>
    </location>
</feature>
<proteinExistence type="predicted"/>
<dbReference type="InterPro" id="IPR004843">
    <property type="entry name" value="Calcineurin-like_PHP"/>
</dbReference>
<name>A0A149VYP5_9PROT</name>
<dbReference type="STRING" id="1789004.FEMY_11050"/>
<dbReference type="SUPFAM" id="SSF56300">
    <property type="entry name" value="Metallo-dependent phosphatases"/>
    <property type="match status" value="1"/>
</dbReference>
<dbReference type="CDD" id="cd14727">
    <property type="entry name" value="ChanN-like"/>
    <property type="match status" value="1"/>
</dbReference>
<dbReference type="InterPro" id="IPR007314">
    <property type="entry name" value="Cofac_haem-bd_dom"/>
</dbReference>
<dbReference type="Pfam" id="PF04187">
    <property type="entry name" value="Cofac_haem_bdg"/>
    <property type="match status" value="1"/>
</dbReference>
<organism evidence="3 4">
    <name type="scientific">Ferrovum myxofaciens</name>
    <dbReference type="NCBI Taxonomy" id="416213"/>
    <lineage>
        <taxon>Bacteria</taxon>
        <taxon>Pseudomonadati</taxon>
        <taxon>Pseudomonadota</taxon>
        <taxon>Betaproteobacteria</taxon>
        <taxon>Ferrovales</taxon>
        <taxon>Ferrovaceae</taxon>
        <taxon>Ferrovum</taxon>
    </lineage>
</organism>
<protein>
    <submittedName>
        <fullName evidence="3">Calcineurin-like phosphoesterase</fullName>
    </submittedName>
</protein>
<keyword evidence="4" id="KW-1185">Reference proteome</keyword>
<evidence type="ECO:0000259" key="1">
    <source>
        <dbReference type="Pfam" id="PF00149"/>
    </source>
</evidence>
<accession>A0A149VYP5</accession>
<evidence type="ECO:0000313" key="4">
    <source>
        <dbReference type="Proteomes" id="UP000075653"/>
    </source>
</evidence>
<dbReference type="EMBL" id="LRRD01000016">
    <property type="protein sequence ID" value="KXW58342.1"/>
    <property type="molecule type" value="Genomic_DNA"/>
</dbReference>
<dbReference type="GO" id="GO:0016787">
    <property type="term" value="F:hydrolase activity"/>
    <property type="evidence" value="ECO:0007669"/>
    <property type="project" value="InterPro"/>
</dbReference>
<dbReference type="AlphaFoldDB" id="A0A149VYP5"/>
<dbReference type="Gene3D" id="1.10.8.760">
    <property type="entry name" value="Haem-binding uptake, Tiki superfamily, ChaN, domain 2"/>
    <property type="match status" value="1"/>
</dbReference>
<evidence type="ECO:0000259" key="2">
    <source>
        <dbReference type="Pfam" id="PF04187"/>
    </source>
</evidence>
<dbReference type="Pfam" id="PF00149">
    <property type="entry name" value="Metallophos"/>
    <property type="match status" value="1"/>
</dbReference>
<feature type="domain" description="Haem-binding uptake Tiki superfamily ChaN" evidence="2">
    <location>
        <begin position="477"/>
        <end position="674"/>
    </location>
</feature>
<dbReference type="PATRIC" id="fig|1789004.3.peg.1121"/>
<dbReference type="Gene3D" id="3.60.21.10">
    <property type="match status" value="1"/>
</dbReference>
<evidence type="ECO:0000313" key="3">
    <source>
        <dbReference type="EMBL" id="KXW58342.1"/>
    </source>
</evidence>
<dbReference type="Gene3D" id="3.40.50.11550">
    <property type="match status" value="1"/>
</dbReference>
<sequence>MNWDGAGKCGGMGPYFWAGVFLLVCPGLGWAAEEGAVSVDRIFRELGPEGQSTIRILTTAATCPALVVDGQPRLMDLRVGPRLEPRDDHPGSIFPERVCEVTHIPAAASVQWQGRILPALNHSPRKIVVLGDTGCRIKWPGFYQSCNDPLQWPLAQVAHSAAAEHPDLVLHVGDYAYRESPCLASGCAGTPHGYGEDVWQADFFEPMAPLLEAAPWVVVRGNHESCARAGQGWFRYLDPFPYDPLHSCSVSGGTKEAPDPPYGVLLGDGLQWVVMDSTAVSEKKPRPGNAAVETYFRQFAQVARLTARSTQNWLTLHHPVLGYGYLPLVGYEPANYQLSEALAEHHYPDWTPPGVQLVVQGHIHTFELSRFEGISTLGLIAGFGGSMLEPPFPGWVPGHNEVAPGVRVAQSYNDQHYGYLLMERTEEGQWRLTEKNVQGQTRRLCLLTLNQTPVGFHCDEVFTAEKSSELPDSVGVADYLLLGEVHDNQAGHALRQHWLESLAKHGDFVLAMEQLNRARQAALTEADDKVQGPVVQSDPALRSMAEAGGFDFKGWHWDFYAPALALAVNQHWPLGATNLDRQSLMKLMTGKDPLPSVPLHWSAHQQEILTAEIREGHCHLLPETLLPGMVAAQLARDRSMAESLVAWHHQTGKPVILLAGNGHLRKDTAVPQWLQQLDPGARVVSVAVLEPEQMHDPKLVGVYDDTFEVPLQPRVDPCVALRERLSGKLSPPSNQKVP</sequence>